<dbReference type="InterPro" id="IPR030678">
    <property type="entry name" value="Peptide/Ni-bd"/>
</dbReference>
<evidence type="ECO:0000256" key="1">
    <source>
        <dbReference type="SAM" id="SignalP"/>
    </source>
</evidence>
<evidence type="ECO:0000313" key="4">
    <source>
        <dbReference type="Proteomes" id="UP000297475"/>
    </source>
</evidence>
<accession>A0A4Z0WAL5</accession>
<dbReference type="GO" id="GO:1904680">
    <property type="term" value="F:peptide transmembrane transporter activity"/>
    <property type="evidence" value="ECO:0007669"/>
    <property type="project" value="TreeGrafter"/>
</dbReference>
<organism evidence="3 4">
    <name type="scientific">Natronospirillum operosum</name>
    <dbReference type="NCBI Taxonomy" id="2759953"/>
    <lineage>
        <taxon>Bacteria</taxon>
        <taxon>Pseudomonadati</taxon>
        <taxon>Pseudomonadota</taxon>
        <taxon>Gammaproteobacteria</taxon>
        <taxon>Oceanospirillales</taxon>
        <taxon>Natronospirillaceae</taxon>
        <taxon>Natronospirillum</taxon>
    </lineage>
</organism>
<keyword evidence="4" id="KW-1185">Reference proteome</keyword>
<dbReference type="OrthoDB" id="9803988at2"/>
<name>A0A4Z0WAL5_9GAMM</name>
<keyword evidence="1" id="KW-0732">Signal</keyword>
<dbReference type="RefSeq" id="WP_135480643.1">
    <property type="nucleotide sequence ID" value="NZ_SRMF01000001.1"/>
</dbReference>
<dbReference type="InterPro" id="IPR039424">
    <property type="entry name" value="SBP_5"/>
</dbReference>
<evidence type="ECO:0000259" key="2">
    <source>
        <dbReference type="Pfam" id="PF00496"/>
    </source>
</evidence>
<feature type="domain" description="Solute-binding protein family 5" evidence="2">
    <location>
        <begin position="70"/>
        <end position="398"/>
    </location>
</feature>
<gene>
    <name evidence="3" type="ORF">E4656_01820</name>
</gene>
<dbReference type="Gene3D" id="3.10.105.10">
    <property type="entry name" value="Dipeptide-binding Protein, Domain 3"/>
    <property type="match status" value="1"/>
</dbReference>
<dbReference type="Gene3D" id="3.40.190.10">
    <property type="entry name" value="Periplasmic binding protein-like II"/>
    <property type="match status" value="1"/>
</dbReference>
<protein>
    <recommendedName>
        <fullName evidence="2">Solute-binding protein family 5 domain-containing protein</fullName>
    </recommendedName>
</protein>
<comment type="caution">
    <text evidence="3">The sequence shown here is derived from an EMBL/GenBank/DDBJ whole genome shotgun (WGS) entry which is preliminary data.</text>
</comment>
<dbReference type="GO" id="GO:0043190">
    <property type="term" value="C:ATP-binding cassette (ABC) transporter complex"/>
    <property type="evidence" value="ECO:0007669"/>
    <property type="project" value="InterPro"/>
</dbReference>
<dbReference type="GO" id="GO:0015833">
    <property type="term" value="P:peptide transport"/>
    <property type="evidence" value="ECO:0007669"/>
    <property type="project" value="TreeGrafter"/>
</dbReference>
<dbReference type="Proteomes" id="UP000297475">
    <property type="component" value="Unassembled WGS sequence"/>
</dbReference>
<dbReference type="EMBL" id="SRMF01000001">
    <property type="protein sequence ID" value="TGG95182.1"/>
    <property type="molecule type" value="Genomic_DNA"/>
</dbReference>
<dbReference type="SUPFAM" id="SSF53850">
    <property type="entry name" value="Periplasmic binding protein-like II"/>
    <property type="match status" value="1"/>
</dbReference>
<dbReference type="PIRSF" id="PIRSF002741">
    <property type="entry name" value="MppA"/>
    <property type="match status" value="1"/>
</dbReference>
<dbReference type="AlphaFoldDB" id="A0A4Z0WAL5"/>
<dbReference type="PANTHER" id="PTHR30290">
    <property type="entry name" value="PERIPLASMIC BINDING COMPONENT OF ABC TRANSPORTER"/>
    <property type="match status" value="1"/>
</dbReference>
<proteinExistence type="predicted"/>
<dbReference type="Pfam" id="PF00496">
    <property type="entry name" value="SBP_bac_5"/>
    <property type="match status" value="1"/>
</dbReference>
<reference evidence="3 4" key="1">
    <citation type="submission" date="2019-04" db="EMBL/GenBank/DDBJ databases">
        <title>Natronospirillum operosus gen. nov., sp. nov., a haloalkaliphilic satellite isolated from decaying biomass of laboratory culture of cyanobacterium Geitlerinema sp. and proposal of Natronospirillaceae fam. nov. and Saccharospirillaceae fam. nov.</title>
        <authorList>
            <person name="Kevbrin V."/>
            <person name="Boltyanskaya Y."/>
            <person name="Koziaeva V."/>
            <person name="Grouzdev D.S."/>
            <person name="Park M."/>
            <person name="Cho J."/>
        </authorList>
    </citation>
    <scope>NUCLEOTIDE SEQUENCE [LARGE SCALE GENOMIC DNA]</scope>
    <source>
        <strain evidence="3 4">G-116</strain>
    </source>
</reference>
<evidence type="ECO:0000313" key="3">
    <source>
        <dbReference type="EMBL" id="TGG95182.1"/>
    </source>
</evidence>
<sequence length="527" mass="58172">MKTRQTALAITLAGVLAGVTSLALADTFVVAVPQEPQDLAAQGIYKEINAPGLRNVIEPLIMMDADSGDYVPVLAQDWEVIDDTSLRLHLREGVVFHDGTPMDAEAVATSIEFVWDQENAFTIQEYAGPGRISAEVEDDLTVVVHSSEPDPMLDFRMSLTGITSQDQIENNPSAHFTQPLGTGPYAFEDWDQGSSWSAVRNDDWWGRAADDVYGQNIPDYDRVRFEFRTESSSRMAMIMAGEADIVVSPQSSDCERAERLDGFSCVTGPSSQYIYGRLDYSLFADERLEDPRIRAAIFHALSYEGLADILGLASVPQGQLGTPDMTGFNDALEQYASDPQRSMELVQQAQADGVNLNGLRVEVMGRDDTPRIGELVEAIGAMIEAVGIPTRQNVQTPAVANPRFRISEYKAEAPRAMMQVHVKENPAPDFGLNLHSNYACPDLDDPSGVSRSSVFCDEEFDERLHEALTLIGEERHEAMQELNAFLHERYVIIPLALLDRAYLVRDGLDLTFGPDGRFLLANVTQSD</sequence>
<dbReference type="GO" id="GO:0030288">
    <property type="term" value="C:outer membrane-bounded periplasmic space"/>
    <property type="evidence" value="ECO:0007669"/>
    <property type="project" value="UniProtKB-ARBA"/>
</dbReference>
<feature type="signal peptide" evidence="1">
    <location>
        <begin position="1"/>
        <end position="25"/>
    </location>
</feature>
<feature type="chain" id="PRO_5021373781" description="Solute-binding protein family 5 domain-containing protein" evidence="1">
    <location>
        <begin position="26"/>
        <end position="527"/>
    </location>
</feature>
<dbReference type="InterPro" id="IPR000914">
    <property type="entry name" value="SBP_5_dom"/>
</dbReference>